<dbReference type="EMBL" id="CP000360">
    <property type="protein sequence ID" value="ABF42898.1"/>
    <property type="molecule type" value="Genomic_DNA"/>
</dbReference>
<dbReference type="KEGG" id="aba:Acid345_3898"/>
<dbReference type="SUPFAM" id="SSF69118">
    <property type="entry name" value="AhpD-like"/>
    <property type="match status" value="1"/>
</dbReference>
<reference evidence="1 2" key="1">
    <citation type="journal article" date="2009" name="Appl. Environ. Microbiol.">
        <title>Three genomes from the phylum Acidobacteria provide insight into the lifestyles of these microorganisms in soils.</title>
        <authorList>
            <person name="Ward N.L."/>
            <person name="Challacombe J.F."/>
            <person name="Janssen P.H."/>
            <person name="Henrissat B."/>
            <person name="Coutinho P.M."/>
            <person name="Wu M."/>
            <person name="Xie G."/>
            <person name="Haft D.H."/>
            <person name="Sait M."/>
            <person name="Badger J."/>
            <person name="Barabote R.D."/>
            <person name="Bradley B."/>
            <person name="Brettin T.S."/>
            <person name="Brinkac L.M."/>
            <person name="Bruce D."/>
            <person name="Creasy T."/>
            <person name="Daugherty S.C."/>
            <person name="Davidsen T.M."/>
            <person name="DeBoy R.T."/>
            <person name="Detter J.C."/>
            <person name="Dodson R.J."/>
            <person name="Durkin A.S."/>
            <person name="Ganapathy A."/>
            <person name="Gwinn-Giglio M."/>
            <person name="Han C.S."/>
            <person name="Khouri H."/>
            <person name="Kiss H."/>
            <person name="Kothari S.P."/>
            <person name="Madupu R."/>
            <person name="Nelson K.E."/>
            <person name="Nelson W.C."/>
            <person name="Paulsen I."/>
            <person name="Penn K."/>
            <person name="Ren Q."/>
            <person name="Rosovitz M.J."/>
            <person name="Selengut J.D."/>
            <person name="Shrivastava S."/>
            <person name="Sullivan S.A."/>
            <person name="Tapia R."/>
            <person name="Thompson L.S."/>
            <person name="Watkins K.L."/>
            <person name="Yang Q."/>
            <person name="Yu C."/>
            <person name="Zafar N."/>
            <person name="Zhou L."/>
            <person name="Kuske C.R."/>
        </authorList>
    </citation>
    <scope>NUCLEOTIDE SEQUENCE [LARGE SCALE GENOMIC DNA]</scope>
    <source>
        <strain evidence="1 2">Ellin345</strain>
    </source>
</reference>
<dbReference type="InterPro" id="IPR029032">
    <property type="entry name" value="AhpD-like"/>
</dbReference>
<accession>Q1IJQ2</accession>
<dbReference type="EnsemblBacteria" id="ABF42898">
    <property type="protein sequence ID" value="ABF42898"/>
    <property type="gene ID" value="Acid345_3898"/>
</dbReference>
<dbReference type="HOGENOM" id="CLU_2585128_0_0_0"/>
<dbReference type="OrthoDB" id="9801997at2"/>
<dbReference type="Proteomes" id="UP000002432">
    <property type="component" value="Chromosome"/>
</dbReference>
<evidence type="ECO:0000313" key="2">
    <source>
        <dbReference type="Proteomes" id="UP000002432"/>
    </source>
</evidence>
<keyword evidence="2" id="KW-1185">Reference proteome</keyword>
<organism evidence="1 2">
    <name type="scientific">Koribacter versatilis (strain Ellin345)</name>
    <dbReference type="NCBI Taxonomy" id="204669"/>
    <lineage>
        <taxon>Bacteria</taxon>
        <taxon>Pseudomonadati</taxon>
        <taxon>Acidobacteriota</taxon>
        <taxon>Terriglobia</taxon>
        <taxon>Terriglobales</taxon>
        <taxon>Candidatus Korobacteraceae</taxon>
        <taxon>Candidatus Korobacter</taxon>
    </lineage>
</organism>
<name>Q1IJQ2_KORVE</name>
<protein>
    <recommendedName>
        <fullName evidence="3">Carboxymuconolactone decarboxylase-like domain-containing protein</fullName>
    </recommendedName>
</protein>
<dbReference type="AlphaFoldDB" id="Q1IJQ2"/>
<evidence type="ECO:0000313" key="1">
    <source>
        <dbReference type="EMBL" id="ABF42898.1"/>
    </source>
</evidence>
<dbReference type="STRING" id="204669.Acid345_3898"/>
<proteinExistence type="predicted"/>
<sequence>MTRVEGIDPRQASFLMRQVFKKVRKMLGRDLTPQKIAARVPRVFWVNVLGEWLLGQKATVPQRQRMLLTLRTAVRVGCPF</sequence>
<dbReference type="RefSeq" id="WP_011524697.1">
    <property type="nucleotide sequence ID" value="NC_008009.1"/>
</dbReference>
<gene>
    <name evidence="1" type="ordered locus">Acid345_3898</name>
</gene>
<evidence type="ECO:0008006" key="3">
    <source>
        <dbReference type="Google" id="ProtNLM"/>
    </source>
</evidence>